<proteinExistence type="predicted"/>
<reference evidence="1" key="2">
    <citation type="submission" date="2013-05" db="EMBL/GenBank/DDBJ databases">
        <authorList>
            <person name="Carter J.-M."/>
            <person name="Baker S.C."/>
            <person name="Pink R."/>
            <person name="Carter D.R.F."/>
            <person name="Collins A."/>
            <person name="Tomlin J."/>
            <person name="Gibbs M."/>
            <person name="Breuker C.J."/>
        </authorList>
    </citation>
    <scope>NUCLEOTIDE SEQUENCE</scope>
    <source>
        <tissue evidence="1">Ovary</tissue>
    </source>
</reference>
<protein>
    <submittedName>
        <fullName evidence="1">Sister chromatid cohesion protein PDS5-like protein B-B</fullName>
    </submittedName>
</protein>
<sequence length="73" mass="7997">MLLERVSSVMVDHDSLLILVGFVEGAVKGTDSSIAEECGIDIKKAAERGLKLLVMLSFVFPAHFLHEDVLSRL</sequence>
<reference evidence="1" key="1">
    <citation type="journal article" date="2013" name="BMC Genomics">
        <title>Unscrambling butterfly oogenesis.</title>
        <authorList>
            <person name="Carter J.M."/>
            <person name="Baker S.C."/>
            <person name="Pink R."/>
            <person name="Carter D.R."/>
            <person name="Collins A."/>
            <person name="Tomlin J."/>
            <person name="Gibbs M."/>
            <person name="Breuker C.J."/>
        </authorList>
    </citation>
    <scope>NUCLEOTIDE SEQUENCE</scope>
    <source>
        <tissue evidence="1">Ovary</tissue>
    </source>
</reference>
<organism evidence="1">
    <name type="scientific">Pararge aegeria</name>
    <name type="common">speckled wood butterfly</name>
    <dbReference type="NCBI Taxonomy" id="116150"/>
    <lineage>
        <taxon>Eukaryota</taxon>
        <taxon>Metazoa</taxon>
        <taxon>Ecdysozoa</taxon>
        <taxon>Arthropoda</taxon>
        <taxon>Hexapoda</taxon>
        <taxon>Insecta</taxon>
        <taxon>Pterygota</taxon>
        <taxon>Neoptera</taxon>
        <taxon>Endopterygota</taxon>
        <taxon>Lepidoptera</taxon>
        <taxon>Glossata</taxon>
        <taxon>Ditrysia</taxon>
        <taxon>Papilionoidea</taxon>
        <taxon>Nymphalidae</taxon>
        <taxon>Satyrinae</taxon>
        <taxon>Satyrini</taxon>
        <taxon>Parargina</taxon>
        <taxon>Pararge</taxon>
    </lineage>
</organism>
<accession>S4PPG7</accession>
<dbReference type="EMBL" id="GAIX01002440">
    <property type="protein sequence ID" value="JAA90120.1"/>
    <property type="molecule type" value="Transcribed_RNA"/>
</dbReference>
<name>S4PPG7_9NEOP</name>
<feature type="non-terminal residue" evidence="1">
    <location>
        <position position="73"/>
    </location>
</feature>
<evidence type="ECO:0000313" key="1">
    <source>
        <dbReference type="EMBL" id="JAA90120.1"/>
    </source>
</evidence>
<dbReference type="AlphaFoldDB" id="S4PPG7"/>